<dbReference type="PANTHER" id="PTHR11360">
    <property type="entry name" value="MONOCARBOXYLATE TRANSPORTER"/>
    <property type="match status" value="1"/>
</dbReference>
<protein>
    <recommendedName>
        <fullName evidence="5">Monocarboxylate transporter</fullName>
    </recommendedName>
</protein>
<feature type="transmembrane region" description="Helical" evidence="2">
    <location>
        <begin position="76"/>
        <end position="95"/>
    </location>
</feature>
<evidence type="ECO:0008006" key="5">
    <source>
        <dbReference type="Google" id="ProtNLM"/>
    </source>
</evidence>
<evidence type="ECO:0000313" key="3">
    <source>
        <dbReference type="EMBL" id="KAK8761832.1"/>
    </source>
</evidence>
<evidence type="ECO:0000313" key="4">
    <source>
        <dbReference type="Proteomes" id="UP001321473"/>
    </source>
</evidence>
<feature type="transmembrane region" description="Helical" evidence="2">
    <location>
        <begin position="576"/>
        <end position="596"/>
    </location>
</feature>
<evidence type="ECO:0000256" key="1">
    <source>
        <dbReference type="SAM" id="MobiDB-lite"/>
    </source>
</evidence>
<comment type="caution">
    <text evidence="3">The sequence shown here is derived from an EMBL/GenBank/DDBJ whole genome shotgun (WGS) entry which is preliminary data.</text>
</comment>
<dbReference type="EMBL" id="JARKHS020030725">
    <property type="protein sequence ID" value="KAK8761832.1"/>
    <property type="molecule type" value="Genomic_DNA"/>
</dbReference>
<feature type="compositionally biased region" description="Basic and acidic residues" evidence="1">
    <location>
        <begin position="46"/>
        <end position="63"/>
    </location>
</feature>
<dbReference type="InterPro" id="IPR036259">
    <property type="entry name" value="MFS_trans_sf"/>
</dbReference>
<keyword evidence="4" id="KW-1185">Reference proteome</keyword>
<organism evidence="3 4">
    <name type="scientific">Amblyomma americanum</name>
    <name type="common">Lone star tick</name>
    <dbReference type="NCBI Taxonomy" id="6943"/>
    <lineage>
        <taxon>Eukaryota</taxon>
        <taxon>Metazoa</taxon>
        <taxon>Ecdysozoa</taxon>
        <taxon>Arthropoda</taxon>
        <taxon>Chelicerata</taxon>
        <taxon>Arachnida</taxon>
        <taxon>Acari</taxon>
        <taxon>Parasitiformes</taxon>
        <taxon>Ixodida</taxon>
        <taxon>Ixodoidea</taxon>
        <taxon>Ixodidae</taxon>
        <taxon>Amblyomminae</taxon>
        <taxon>Amblyomma</taxon>
    </lineage>
</organism>
<feature type="transmembrane region" description="Helical" evidence="2">
    <location>
        <begin position="602"/>
        <end position="621"/>
    </location>
</feature>
<sequence>MVTKDKVLFLNFVPQDDPDVRCDVVVNANLSLKVYFGEMQIEKETWDAPSKTKTEKSSEEPVHLAEQQAGGPDGRLSWFIAALCFLVNLLFSSFFRCGGLFFTSIMSTYDASRGYASLPLSMYSGFVHVSGLIAGPLIHWFDVRCVAVLGGLMMAVGCMSSYFANGIPFLVGSLGVVTGIGHGLLFSCVIIAINEYFDKRRGVALGINMTGATAASFIFPKIFDVLIDEYGLHGTLALTGALLLNIAAVSILFRKPPWEVVARKEHAKKESAEKHKQDALTSNSKDCNLAHGPRPSITVTAPGTPMGRRGTQMCVSDKDLLHHKRITLLTQPDNSPFRSTTFDICHGDNLTAEEEINEARSRRGTLLSVASSLIEEERAMVGSRRATVINLTKKGSVVGELDLRKIALLQEAVDQLSNGNSALSSCEEKAAFLDSGHDVKMESHPSMLRRPSSWSQVAVSRRGTFACIEPRCQIEFPSKPDEPIRVIIPPLEKKSDSALDSAKVVLALPRFYCHMISYLSFCFFLDTFLAVAIDYAVDVGIESGSAVFVLTFFSVTDTVGRLFVPLLTDYKIVSPYSLMSLSYLAMAVIAQSMPYAQDLVPFWTSMIALGLPVGYIMVAISEGVTNEVGVRNLPMAYGFMAGLTAVGAFMRPVVVGE</sequence>
<proteinExistence type="predicted"/>
<evidence type="ECO:0000256" key="2">
    <source>
        <dbReference type="SAM" id="Phobius"/>
    </source>
</evidence>
<reference evidence="3 4" key="1">
    <citation type="journal article" date="2023" name="Arcadia Sci">
        <title>De novo assembly of a long-read Amblyomma americanum tick genome.</title>
        <authorList>
            <person name="Chou S."/>
            <person name="Poskanzer K.E."/>
            <person name="Rollins M."/>
            <person name="Thuy-Boun P.S."/>
        </authorList>
    </citation>
    <scope>NUCLEOTIDE SEQUENCE [LARGE SCALE GENOMIC DNA]</scope>
    <source>
        <strain evidence="3">F_SG_1</strain>
        <tissue evidence="3">Salivary glands</tissue>
    </source>
</reference>
<feature type="region of interest" description="Disordered" evidence="1">
    <location>
        <begin position="46"/>
        <end position="70"/>
    </location>
</feature>
<feature type="compositionally biased region" description="Basic and acidic residues" evidence="1">
    <location>
        <begin position="264"/>
        <end position="278"/>
    </location>
</feature>
<feature type="transmembrane region" description="Helical" evidence="2">
    <location>
        <begin position="633"/>
        <end position="654"/>
    </location>
</feature>
<feature type="region of interest" description="Disordered" evidence="1">
    <location>
        <begin position="264"/>
        <end position="309"/>
    </location>
</feature>
<feature type="transmembrane region" description="Helical" evidence="2">
    <location>
        <begin position="205"/>
        <end position="223"/>
    </location>
</feature>
<dbReference type="SUPFAM" id="SSF103473">
    <property type="entry name" value="MFS general substrate transporter"/>
    <property type="match status" value="1"/>
</dbReference>
<feature type="transmembrane region" description="Helical" evidence="2">
    <location>
        <begin position="511"/>
        <end position="533"/>
    </location>
</feature>
<name>A0AAQ4DH92_AMBAM</name>
<dbReference type="Proteomes" id="UP001321473">
    <property type="component" value="Unassembled WGS sequence"/>
</dbReference>
<dbReference type="PANTHER" id="PTHR11360:SF303">
    <property type="entry name" value="MAJOR FACILITATOR SUPERFAMILY (MFS) PROFILE DOMAIN-CONTAINING PROTEIN"/>
    <property type="match status" value="1"/>
</dbReference>
<feature type="transmembrane region" description="Helical" evidence="2">
    <location>
        <begin position="115"/>
        <end position="138"/>
    </location>
</feature>
<dbReference type="AlphaFoldDB" id="A0AAQ4DH92"/>
<keyword evidence="2" id="KW-1133">Transmembrane helix</keyword>
<feature type="transmembrane region" description="Helical" evidence="2">
    <location>
        <begin position="545"/>
        <end position="564"/>
    </location>
</feature>
<gene>
    <name evidence="3" type="ORF">V5799_026902</name>
</gene>
<dbReference type="Pfam" id="PF07690">
    <property type="entry name" value="MFS_1"/>
    <property type="match status" value="1"/>
</dbReference>
<keyword evidence="2" id="KW-0812">Transmembrane</keyword>
<keyword evidence="2" id="KW-0472">Membrane</keyword>
<dbReference type="GO" id="GO:0008028">
    <property type="term" value="F:monocarboxylic acid transmembrane transporter activity"/>
    <property type="evidence" value="ECO:0007669"/>
    <property type="project" value="TreeGrafter"/>
</dbReference>
<feature type="transmembrane region" description="Helical" evidence="2">
    <location>
        <begin position="170"/>
        <end position="193"/>
    </location>
</feature>
<feature type="transmembrane region" description="Helical" evidence="2">
    <location>
        <begin position="145"/>
        <end position="164"/>
    </location>
</feature>
<dbReference type="Gene3D" id="1.20.1250.20">
    <property type="entry name" value="MFS general substrate transporter like domains"/>
    <property type="match status" value="2"/>
</dbReference>
<feature type="transmembrane region" description="Helical" evidence="2">
    <location>
        <begin position="235"/>
        <end position="253"/>
    </location>
</feature>
<accession>A0AAQ4DH92</accession>
<dbReference type="InterPro" id="IPR011701">
    <property type="entry name" value="MFS"/>
</dbReference>
<dbReference type="InterPro" id="IPR050327">
    <property type="entry name" value="Proton-linked_MCT"/>
</dbReference>